<dbReference type="EMBL" id="JBHSSO010000009">
    <property type="protein sequence ID" value="MFC6289212.1"/>
    <property type="molecule type" value="Genomic_DNA"/>
</dbReference>
<reference evidence="2" key="1">
    <citation type="journal article" date="2019" name="Int. J. Syst. Evol. Microbiol.">
        <title>The Global Catalogue of Microorganisms (GCM) 10K type strain sequencing project: providing services to taxonomists for standard genome sequencing and annotation.</title>
        <authorList>
            <consortium name="The Broad Institute Genomics Platform"/>
            <consortium name="The Broad Institute Genome Sequencing Center for Infectious Disease"/>
            <person name="Wu L."/>
            <person name="Ma J."/>
        </authorList>
    </citation>
    <scope>NUCLEOTIDE SEQUENCE [LARGE SCALE GENOMIC DNA]</scope>
    <source>
        <strain evidence="2">CCM 8893</strain>
    </source>
</reference>
<sequence>MQNSIAKSVTLSDRVATLSQELFSPLPVIDGQVVYAQMPDFQLALFIQQAMDRHYLVRLQFKAAPDVAPATVIGQLKEDAAGHLILKQTKQLATIVTPALLRSIQRVK</sequence>
<name>A0ABW1U6R7_9LACO</name>
<keyword evidence="2" id="KW-1185">Reference proteome</keyword>
<evidence type="ECO:0000313" key="2">
    <source>
        <dbReference type="Proteomes" id="UP001596258"/>
    </source>
</evidence>
<dbReference type="Proteomes" id="UP001596258">
    <property type="component" value="Unassembled WGS sequence"/>
</dbReference>
<proteinExistence type="predicted"/>
<gene>
    <name evidence="1" type="ORF">ACFP1M_03235</name>
</gene>
<dbReference type="RefSeq" id="WP_125575186.1">
    <property type="nucleotide sequence ID" value="NZ_JBHSSO010000009.1"/>
</dbReference>
<organism evidence="1 2">
    <name type="scientific">Levilactobacillus angrenensis</name>
    <dbReference type="NCBI Taxonomy" id="2486020"/>
    <lineage>
        <taxon>Bacteria</taxon>
        <taxon>Bacillati</taxon>
        <taxon>Bacillota</taxon>
        <taxon>Bacilli</taxon>
        <taxon>Lactobacillales</taxon>
        <taxon>Lactobacillaceae</taxon>
        <taxon>Levilactobacillus</taxon>
    </lineage>
</organism>
<protein>
    <submittedName>
        <fullName evidence="1">Uncharacterized protein</fullName>
    </submittedName>
</protein>
<accession>A0ABW1U6R7</accession>
<evidence type="ECO:0000313" key="1">
    <source>
        <dbReference type="EMBL" id="MFC6289212.1"/>
    </source>
</evidence>
<comment type="caution">
    <text evidence="1">The sequence shown here is derived from an EMBL/GenBank/DDBJ whole genome shotgun (WGS) entry which is preliminary data.</text>
</comment>